<proteinExistence type="evidence at transcript level"/>
<evidence type="ECO:0000256" key="1">
    <source>
        <dbReference type="ARBA" id="ARBA00022801"/>
    </source>
</evidence>
<dbReference type="InterPro" id="IPR001205">
    <property type="entry name" value="RNA-dir_pol_C"/>
</dbReference>
<dbReference type="InterPro" id="IPR043128">
    <property type="entry name" value="Rev_trsase/Diguanyl_cyclase"/>
</dbReference>
<keyword evidence="1" id="KW-0378">Hydrolase</keyword>
<dbReference type="CDD" id="cd23169">
    <property type="entry name" value="ps-ssRNAv-Picornavirales"/>
    <property type="match status" value="1"/>
</dbReference>
<dbReference type="InterPro" id="IPR007094">
    <property type="entry name" value="RNA-dir_pol_PSvirus"/>
</dbReference>
<dbReference type="Gene3D" id="3.30.70.270">
    <property type="match status" value="1"/>
</dbReference>
<name>D3TM19_GLOMM</name>
<organism evidence="4">
    <name type="scientific">Glossina morsitans morsitans</name>
    <name type="common">Savannah tsetse fly</name>
    <dbReference type="NCBI Taxonomy" id="37546"/>
    <lineage>
        <taxon>Eukaryota</taxon>
        <taxon>Metazoa</taxon>
        <taxon>Ecdysozoa</taxon>
        <taxon>Arthropoda</taxon>
        <taxon>Hexapoda</taxon>
        <taxon>Insecta</taxon>
        <taxon>Pterygota</taxon>
        <taxon>Neoptera</taxon>
        <taxon>Endopterygota</taxon>
        <taxon>Diptera</taxon>
        <taxon>Brachycera</taxon>
        <taxon>Muscomorpha</taxon>
        <taxon>Hippoboscoidea</taxon>
        <taxon>Glossinidae</taxon>
        <taxon>Glossina</taxon>
    </lineage>
</organism>
<dbReference type="GO" id="GO:0003723">
    <property type="term" value="F:RNA binding"/>
    <property type="evidence" value="ECO:0007669"/>
    <property type="project" value="InterPro"/>
</dbReference>
<accession>D3TM19</accession>
<sequence length="881" mass="101369">MYIVGICAAFYGILDVCDTMHNIVDARHERRIQIRKQNELRAAFLKNHKITKDCEEGKCPCRTEGQLAYDQYRPTIIKKKVEIAPKTIAQMSAEVHTCLATAIRRNTFYIIASLGNGKEVVCRCIGLRNHNFIGLDHYFHRLSCLPLDTCIEFANTNIRQVINFKDISYKYVKNSGLVIGKLPIDIPLFKNIVKYFIDGKLVNNLPHKAFVVEPEPPNYNNKMNTCDLTWHVEDITLHDDGFNVPHVMAINDDLKPTFFQHYWSYKVNGRGMCGSLVISNAQLSNPIVGIHIAGMVSGERGYAELVTKETLVSLLDAVEIEDIEIEGQMFGDEYIKIENNFDKVKSNLEGTGNFLGVVPNKYAYNPPSKSKCKHSMCYNKITISTYDLPHLHNKDPRFEGSPMVKGCSYHLKPVKPFEQSLLKLAVNDVKELIFANVRPLRQRVCKLSITQSVCGIPKIEGYDAMEFDTSEGFPFSSVRPSGFNDKKWLFDLSVGADGYKLHSVDHRLMQVMKYKDNQRKQGIVPCTIFIDCLKDIKLPKEKCHKTRIFSVSPVDFTIQFRQLFYDFTIAFQKAMFSVESAVGINVDSYDWNDMVRKLLDNSDKFVCGDYSKFGPRLMTSCVLEAFNIISEWYYINGDTNINNRKCRLVMGHEIAFAKHLMFNLVYEVMSGAPSGCPITTILNNIVNMLYLRVAYIVLLRENLMIYKKLSNIEVTSLCSVSSFKNYICVIFYGDDLIMTVKEQIISFFNSVKLSIFFKRYDIDFTDALKTDSIGKDYATVYDRETSFLKRTIRKHDFRFVYTAAMDKRAIEETCNWVFEGHVEPEASLIACEAMMLNAFGCGRDYYCQLRSRVMEFWRKERLVPRIPTWDEVDWRIYDSNL</sequence>
<dbReference type="InterPro" id="IPR043502">
    <property type="entry name" value="DNA/RNA_pol_sf"/>
</dbReference>
<dbReference type="GO" id="GO:0004197">
    <property type="term" value="F:cysteine-type endopeptidase activity"/>
    <property type="evidence" value="ECO:0007669"/>
    <property type="project" value="InterPro"/>
</dbReference>
<dbReference type="GO" id="GO:0006351">
    <property type="term" value="P:DNA-templated transcription"/>
    <property type="evidence" value="ECO:0007669"/>
    <property type="project" value="InterPro"/>
</dbReference>
<reference evidence="4" key="2">
    <citation type="submission" date="2010-01" db="EMBL/GenBank/DDBJ databases">
        <authorList>
            <consortium name="International Glossina Genome Initiative"/>
            <person name="da Silva J."/>
            <person name="Ribeiro J.M.C."/>
            <person name="Abbeele J.V."/>
            <person name="Attardo G."/>
            <person name="Hao Z."/>
            <person name="Haines L.R."/>
            <person name="Soares M.B."/>
            <person name="Berriman M."/>
            <person name="Aksoy S."/>
            <person name="Lehane M.J."/>
        </authorList>
    </citation>
    <scope>NUCLEOTIDE SEQUENCE</scope>
    <source>
        <tissue evidence="4">Salivary gland</tissue>
    </source>
</reference>
<feature type="domain" description="Peptidase C3" evidence="3">
    <location>
        <begin position="94"/>
        <end position="311"/>
    </location>
</feature>
<dbReference type="Gene3D" id="2.40.10.10">
    <property type="entry name" value="Trypsin-like serine proteases"/>
    <property type="match status" value="1"/>
</dbReference>
<dbReference type="GO" id="GO:0039694">
    <property type="term" value="P:viral RNA genome replication"/>
    <property type="evidence" value="ECO:0007669"/>
    <property type="project" value="InterPro"/>
</dbReference>
<dbReference type="EMBL" id="EZ422471">
    <property type="protein sequence ID" value="ADD18747.1"/>
    <property type="molecule type" value="mRNA"/>
</dbReference>
<evidence type="ECO:0000259" key="2">
    <source>
        <dbReference type="PROSITE" id="PS50507"/>
    </source>
</evidence>
<dbReference type="AlphaFoldDB" id="D3TM19"/>
<protein>
    <submittedName>
        <fullName evidence="4">Polyprotein</fullName>
    </submittedName>
</protein>
<dbReference type="InterPro" id="IPR043504">
    <property type="entry name" value="Peptidase_S1_PA_chymotrypsin"/>
</dbReference>
<feature type="domain" description="RdRp catalytic" evidence="2">
    <location>
        <begin position="603"/>
        <end position="748"/>
    </location>
</feature>
<dbReference type="Pfam" id="PF00680">
    <property type="entry name" value="RdRP_1"/>
    <property type="match status" value="1"/>
</dbReference>
<dbReference type="SUPFAM" id="SSF56672">
    <property type="entry name" value="DNA/RNA polymerases"/>
    <property type="match status" value="1"/>
</dbReference>
<evidence type="ECO:0000313" key="4">
    <source>
        <dbReference type="EMBL" id="ADD18747.1"/>
    </source>
</evidence>
<dbReference type="InterPro" id="IPR009003">
    <property type="entry name" value="Peptidase_S1_PA"/>
</dbReference>
<reference evidence="4" key="1">
    <citation type="journal article" date="2010" name="BMC Genomics">
        <title>An insight into the sialome of Glossina morsitans morsitans.</title>
        <authorList>
            <person name="Alves-Silva J."/>
            <person name="Ribeiro J.M."/>
            <person name="Van Den Abbeele J."/>
            <person name="Attardo G."/>
            <person name="Hao Z."/>
            <person name="Haines L.R."/>
            <person name="Soares M.B."/>
            <person name="Berriman M."/>
            <person name="Aksoy S."/>
            <person name="Lehane M.J."/>
        </authorList>
    </citation>
    <scope>NUCLEOTIDE SEQUENCE</scope>
    <source>
        <tissue evidence="4">Salivary gland</tissue>
    </source>
</reference>
<evidence type="ECO:0000259" key="3">
    <source>
        <dbReference type="PROSITE" id="PS51874"/>
    </source>
</evidence>
<dbReference type="PROSITE" id="PS50507">
    <property type="entry name" value="RDRP_SSRNA_POS"/>
    <property type="match status" value="1"/>
</dbReference>
<dbReference type="GO" id="GO:0071897">
    <property type="term" value="P:DNA biosynthetic process"/>
    <property type="evidence" value="ECO:0007669"/>
    <property type="project" value="UniProtKB-ARBA"/>
</dbReference>
<dbReference type="InterPro" id="IPR044067">
    <property type="entry name" value="PCV_3C_PRO"/>
</dbReference>
<dbReference type="PROSITE" id="PS51874">
    <property type="entry name" value="PCV_3C_PRO"/>
    <property type="match status" value="1"/>
</dbReference>
<dbReference type="SUPFAM" id="SSF50494">
    <property type="entry name" value="Trypsin-like serine proteases"/>
    <property type="match status" value="1"/>
</dbReference>
<dbReference type="GO" id="GO:0003968">
    <property type="term" value="F:RNA-directed RNA polymerase activity"/>
    <property type="evidence" value="ECO:0007669"/>
    <property type="project" value="InterPro"/>
</dbReference>